<dbReference type="AlphaFoldDB" id="A0A8J6NGB6"/>
<evidence type="ECO:0000256" key="1">
    <source>
        <dbReference type="SAM" id="MobiDB-lite"/>
    </source>
</evidence>
<dbReference type="PROSITE" id="PS51257">
    <property type="entry name" value="PROKAR_LIPOPROTEIN"/>
    <property type="match status" value="1"/>
</dbReference>
<dbReference type="Proteomes" id="UP000614469">
    <property type="component" value="Unassembled WGS sequence"/>
</dbReference>
<reference evidence="2 3" key="1">
    <citation type="submission" date="2020-08" db="EMBL/GenBank/DDBJ databases">
        <title>Bridging the membrane lipid divide: bacteria of the FCB group superphylum have the potential to synthesize archaeal ether lipids.</title>
        <authorList>
            <person name="Villanueva L."/>
            <person name="Von Meijenfeldt F.A.B."/>
            <person name="Westbye A.B."/>
            <person name="Yadav S."/>
            <person name="Hopmans E.C."/>
            <person name="Dutilh B.E."/>
            <person name="Sinninghe Damste J.S."/>
        </authorList>
    </citation>
    <scope>NUCLEOTIDE SEQUENCE [LARGE SCALE GENOMIC DNA]</scope>
    <source>
        <strain evidence="2">NIOZ-UU36</strain>
    </source>
</reference>
<feature type="region of interest" description="Disordered" evidence="1">
    <location>
        <begin position="26"/>
        <end position="49"/>
    </location>
</feature>
<name>A0A8J6NGB6_9CHLR</name>
<dbReference type="InterPro" id="IPR011110">
    <property type="entry name" value="Reg_prop"/>
</dbReference>
<dbReference type="Pfam" id="PF07494">
    <property type="entry name" value="Reg_prop"/>
    <property type="match status" value="2"/>
</dbReference>
<accession>A0A8J6NGB6</accession>
<evidence type="ECO:0008006" key="4">
    <source>
        <dbReference type="Google" id="ProtNLM"/>
    </source>
</evidence>
<evidence type="ECO:0000313" key="2">
    <source>
        <dbReference type="EMBL" id="MBC8335063.1"/>
    </source>
</evidence>
<proteinExistence type="predicted"/>
<dbReference type="Gene3D" id="2.130.10.10">
    <property type="entry name" value="YVTN repeat-like/Quinoprotein amine dehydrogenase"/>
    <property type="match status" value="3"/>
</dbReference>
<comment type="caution">
    <text evidence="2">The sequence shown here is derived from an EMBL/GenBank/DDBJ whole genome shotgun (WGS) entry which is preliminary data.</text>
</comment>
<dbReference type="EMBL" id="JACNJN010000089">
    <property type="protein sequence ID" value="MBC8335063.1"/>
    <property type="molecule type" value="Genomic_DNA"/>
</dbReference>
<feature type="compositionally biased region" description="Polar residues" evidence="1">
    <location>
        <begin position="33"/>
        <end position="43"/>
    </location>
</feature>
<dbReference type="InterPro" id="IPR011044">
    <property type="entry name" value="Quino_amine_DH_bsu"/>
</dbReference>
<dbReference type="SUPFAM" id="SSF50969">
    <property type="entry name" value="YVTN repeat-like/Quinoprotein amine dehydrogenase"/>
    <property type="match status" value="1"/>
</dbReference>
<organism evidence="2 3">
    <name type="scientific">Candidatus Desulfolinea nitratireducens</name>
    <dbReference type="NCBI Taxonomy" id="2841698"/>
    <lineage>
        <taxon>Bacteria</taxon>
        <taxon>Bacillati</taxon>
        <taxon>Chloroflexota</taxon>
        <taxon>Anaerolineae</taxon>
        <taxon>Anaerolineales</taxon>
        <taxon>Anaerolineales incertae sedis</taxon>
        <taxon>Candidatus Desulfolinea</taxon>
    </lineage>
</organism>
<protein>
    <recommendedName>
        <fullName evidence="4">Two component regulator propeller</fullName>
    </recommendedName>
</protein>
<evidence type="ECO:0000313" key="3">
    <source>
        <dbReference type="Proteomes" id="UP000614469"/>
    </source>
</evidence>
<dbReference type="SUPFAM" id="SSF63829">
    <property type="entry name" value="Calcium-dependent phosphotriesterase"/>
    <property type="match status" value="2"/>
</dbReference>
<gene>
    <name evidence="2" type="ORF">H8E29_07355</name>
</gene>
<sequence length="788" mass="84507">MKANRHIIIVLIGLILVSLSCSLFSGGKDDSSGPETPSEQEASSSKEYEPGYEPGWRIFSNANFVNGIAVHDSVLWAATEGGVVAWDLNNDQPAKYTPLDGLGHLSAYDVVICSMPNPTVVVATETGLSRYDISSGTWDATPITPEDSHVANSKIDELFCDEENGRLLVGYRGLGILDIASGGWQRYLEDDGLAWNSVDGITAVGTDIWAVGYKGISVVSADGIQMYNEGTGMPDESAEAIATASDETVWVGSDGGLLRFQQGKMSQFNNDNVDGFPAGRLSAVSLASDGSVWVASSSNKLCQFDPAQESCLSTHDGNRDYYLTDMATGADEDVYFSTYGGGIWAYDGSKWRNLLLQEDQLVGNFVEDFAESNDGKLWVATDLGIQRFEPGNVEASWETFPAGDGGPPSRWAQGVYVDPSSKVWFAHDSKRASSFDGSTWSRYGEEEGIIGSVNAIAFDKDGTPYIGTSEGLLIMGGALLTDADGLPNKVVRSLYADGDTIWIGTVDGLANFENGSVEVVLDSTSAGLPSDNISVIVKDGDDSLLLGTPNGLARYDGEQVVTLLEPKSISGILGESVQSVSSIAISPDGSIWVGTYAGVYHGDGETWEHFTTADGLPANNVNAVYVDSSGVVWVGAGFTRSGGGIARYIPGESVITESDPSEPAQESVEPAATVGETSYDENTGLPLIGDAEQVYSTDSVLNYWSNLEFIHVRDFYLAEMPKNDWLLDVDEDGNCRDDDRCMGWHGDYNDPETTTFFFLKGDKGYLTLNLISENGKINVIFMVNEPAD</sequence>
<dbReference type="InterPro" id="IPR015943">
    <property type="entry name" value="WD40/YVTN_repeat-like_dom_sf"/>
</dbReference>